<evidence type="ECO:0000313" key="2">
    <source>
        <dbReference type="Proteomes" id="UP001216907"/>
    </source>
</evidence>
<protein>
    <recommendedName>
        <fullName evidence="3">Tetratricopeptide repeat protein</fullName>
    </recommendedName>
</protein>
<dbReference type="RefSeq" id="WP_277860924.1">
    <property type="nucleotide sequence ID" value="NZ_JARRAG010000002.1"/>
</dbReference>
<dbReference type="InterPro" id="IPR011990">
    <property type="entry name" value="TPR-like_helical_dom_sf"/>
</dbReference>
<dbReference type="SUPFAM" id="SSF48452">
    <property type="entry name" value="TPR-like"/>
    <property type="match status" value="1"/>
</dbReference>
<evidence type="ECO:0000313" key="1">
    <source>
        <dbReference type="EMBL" id="MDG3004569.1"/>
    </source>
</evidence>
<name>A0ABT6FAG3_9BACT</name>
<sequence length="161" mass="17788">MIAVAVAALCCLFGVRRWRAGVAYEEIYGPDGYLSRKVEYQAAILEGMTAYFEGRFEDSERRYRDARALSSRVYRVMTSYDHVGYDSNVSLGLAEALAAMGRFPEADALFAKAIEEGSVEFGPAHPFLMGDLPVRRAEAIWKGMQATDNVGARPAPPHSSR</sequence>
<dbReference type="EMBL" id="JARRAG010000002">
    <property type="protein sequence ID" value="MDG3004569.1"/>
    <property type="molecule type" value="Genomic_DNA"/>
</dbReference>
<keyword evidence="2" id="KW-1185">Reference proteome</keyword>
<gene>
    <name evidence="1" type="ORF">PZE19_12350</name>
</gene>
<dbReference type="Proteomes" id="UP001216907">
    <property type="component" value="Unassembled WGS sequence"/>
</dbReference>
<dbReference type="Gene3D" id="1.25.40.10">
    <property type="entry name" value="Tetratricopeptide repeat domain"/>
    <property type="match status" value="1"/>
</dbReference>
<evidence type="ECO:0008006" key="3">
    <source>
        <dbReference type="Google" id="ProtNLM"/>
    </source>
</evidence>
<reference evidence="1 2" key="1">
    <citation type="submission" date="2023-03" db="EMBL/GenBank/DDBJ databases">
        <title>Paludisphaera mucosa sp. nov. a novel planctomycete from northern fen.</title>
        <authorList>
            <person name="Ivanova A."/>
        </authorList>
    </citation>
    <scope>NUCLEOTIDE SEQUENCE [LARGE SCALE GENOMIC DNA]</scope>
    <source>
        <strain evidence="1 2">Pla2</strain>
    </source>
</reference>
<organism evidence="1 2">
    <name type="scientific">Paludisphaera mucosa</name>
    <dbReference type="NCBI Taxonomy" id="3030827"/>
    <lineage>
        <taxon>Bacteria</taxon>
        <taxon>Pseudomonadati</taxon>
        <taxon>Planctomycetota</taxon>
        <taxon>Planctomycetia</taxon>
        <taxon>Isosphaerales</taxon>
        <taxon>Isosphaeraceae</taxon>
        <taxon>Paludisphaera</taxon>
    </lineage>
</organism>
<comment type="caution">
    <text evidence="1">The sequence shown here is derived from an EMBL/GenBank/DDBJ whole genome shotgun (WGS) entry which is preliminary data.</text>
</comment>
<accession>A0ABT6FAG3</accession>
<proteinExistence type="predicted"/>